<gene>
    <name evidence="2" type="ORF">G6045_34365</name>
</gene>
<accession>A0A6G4XSZ4</accession>
<dbReference type="InterPro" id="IPR035959">
    <property type="entry name" value="RutC-like_sf"/>
</dbReference>
<dbReference type="Proteomes" id="UP000481109">
    <property type="component" value="Unassembled WGS sequence"/>
</dbReference>
<protein>
    <submittedName>
        <fullName evidence="2">RidA family protein</fullName>
    </submittedName>
</protein>
<evidence type="ECO:0000256" key="1">
    <source>
        <dbReference type="SAM" id="MobiDB-lite"/>
    </source>
</evidence>
<feature type="region of interest" description="Disordered" evidence="1">
    <location>
        <begin position="1"/>
        <end position="41"/>
    </location>
</feature>
<sequence length="172" mass="18777">MTHDHRTDRSTDARPDRSTDARTDRSTDARTDHRTEARADRRTLLNPSALHDPTGYGYTHVAAAAGRQVFIAGQYASDETGAVVSDAFDAQVAWSMANLRTALGAAGLDFTDVVRIGTYIVDHDEEKLHVLLKHLRAAWGERLPAQTLIGVAALALPDMLFEIDAVAVRDQA</sequence>
<name>A0A6G4XSZ4_9ACTN</name>
<dbReference type="CDD" id="cd00448">
    <property type="entry name" value="YjgF_YER057c_UK114_family"/>
    <property type="match status" value="1"/>
</dbReference>
<reference evidence="2 3" key="1">
    <citation type="submission" date="2020-02" db="EMBL/GenBank/DDBJ databases">
        <title>Whole-genome analyses of novel actinobacteria.</title>
        <authorList>
            <person name="Sahin N."/>
            <person name="Tokatli A."/>
        </authorList>
    </citation>
    <scope>NUCLEOTIDE SEQUENCE [LARGE SCALE GENOMIC DNA]</scope>
    <source>
        <strain evidence="2 3">YC504</strain>
    </source>
</reference>
<dbReference type="EMBL" id="JAAKZW010000241">
    <property type="protein sequence ID" value="NGO80706.1"/>
    <property type="molecule type" value="Genomic_DNA"/>
</dbReference>
<dbReference type="Pfam" id="PF01042">
    <property type="entry name" value="Ribonuc_L-PSP"/>
    <property type="match status" value="1"/>
</dbReference>
<dbReference type="AlphaFoldDB" id="A0A6G4XSZ4"/>
<dbReference type="PANTHER" id="PTHR43857:SF1">
    <property type="entry name" value="YJGH FAMILY PROTEIN"/>
    <property type="match status" value="1"/>
</dbReference>
<proteinExistence type="predicted"/>
<comment type="caution">
    <text evidence="2">The sequence shown here is derived from an EMBL/GenBank/DDBJ whole genome shotgun (WGS) entry which is preliminary data.</text>
</comment>
<keyword evidence="3" id="KW-1185">Reference proteome</keyword>
<evidence type="ECO:0000313" key="2">
    <source>
        <dbReference type="EMBL" id="NGO80706.1"/>
    </source>
</evidence>
<dbReference type="PANTHER" id="PTHR43857">
    <property type="entry name" value="BLR7761 PROTEIN"/>
    <property type="match status" value="1"/>
</dbReference>
<dbReference type="SUPFAM" id="SSF55298">
    <property type="entry name" value="YjgF-like"/>
    <property type="match status" value="1"/>
</dbReference>
<evidence type="ECO:0000313" key="3">
    <source>
        <dbReference type="Proteomes" id="UP000481109"/>
    </source>
</evidence>
<dbReference type="Gene3D" id="3.30.1330.40">
    <property type="entry name" value="RutC-like"/>
    <property type="match status" value="1"/>
</dbReference>
<organism evidence="2 3">
    <name type="scientific">Streptomyces mesophilus</name>
    <dbReference type="NCBI Taxonomy" id="1775132"/>
    <lineage>
        <taxon>Bacteria</taxon>
        <taxon>Bacillati</taxon>
        <taxon>Actinomycetota</taxon>
        <taxon>Actinomycetes</taxon>
        <taxon>Kitasatosporales</taxon>
        <taxon>Streptomycetaceae</taxon>
        <taxon>Streptomyces</taxon>
    </lineage>
</organism>
<dbReference type="InterPro" id="IPR006175">
    <property type="entry name" value="YjgF/YER057c/UK114"/>
</dbReference>